<proteinExistence type="predicted"/>
<dbReference type="Pfam" id="PF14832">
    <property type="entry name" value="Tautomerase_3"/>
    <property type="match status" value="1"/>
</dbReference>
<dbReference type="AlphaFoldDB" id="A0A1F5L802"/>
<dbReference type="InterPro" id="IPR014347">
    <property type="entry name" value="Tautomerase/MIF_sf"/>
</dbReference>
<dbReference type="EMBL" id="LXJU01000023">
    <property type="protein sequence ID" value="OGE49079.1"/>
    <property type="molecule type" value="Genomic_DNA"/>
</dbReference>
<sequence length="151" mass="17539">MPLWQIYHPTGTFKDTVSKQALAEDITKMYTGIGLPSFYVVAQFIQMSESDVWVGGQPKIANPFIRVVITQIAVRLPDDDVAYKKNTTMIDNVLKPHIADKGYDWEYHVDETERRLWKINGMIPPLWKSEEERLWCTENKPVPYEGAYARF</sequence>
<dbReference type="GeneID" id="34580265"/>
<keyword evidence="3" id="KW-1185">Reference proteome</keyword>
<dbReference type="InterPro" id="IPR028116">
    <property type="entry name" value="Cis-CaaD-like"/>
</dbReference>
<comment type="caution">
    <text evidence="2">The sequence shown here is derived from an EMBL/GenBank/DDBJ whole genome shotgun (WGS) entry which is preliminary data.</text>
</comment>
<accession>A0A1F5L802</accession>
<dbReference type="OrthoDB" id="2129288at2759"/>
<evidence type="ECO:0000259" key="1">
    <source>
        <dbReference type="Pfam" id="PF14832"/>
    </source>
</evidence>
<gene>
    <name evidence="2" type="ORF">PENARI_c023G04403</name>
</gene>
<evidence type="ECO:0000313" key="3">
    <source>
        <dbReference type="Proteomes" id="UP000177622"/>
    </source>
</evidence>
<reference evidence="2 3" key="1">
    <citation type="journal article" date="2016" name="Sci. Rep.">
        <title>Penicillium arizonense, a new, genome sequenced fungal species, reveals a high chemical diversity in secreted metabolites.</title>
        <authorList>
            <person name="Grijseels S."/>
            <person name="Nielsen J.C."/>
            <person name="Randelovic M."/>
            <person name="Nielsen J."/>
            <person name="Nielsen K.F."/>
            <person name="Workman M."/>
            <person name="Frisvad J.C."/>
        </authorList>
    </citation>
    <scope>NUCLEOTIDE SEQUENCE [LARGE SCALE GENOMIC DNA]</scope>
    <source>
        <strain evidence="2 3">CBS 141311</strain>
    </source>
</reference>
<feature type="domain" description="Tautomerase cis-CaaD-like" evidence="1">
    <location>
        <begin position="1"/>
        <end position="140"/>
    </location>
</feature>
<dbReference type="Gene3D" id="3.30.429.10">
    <property type="entry name" value="Macrophage Migration Inhibitory Factor"/>
    <property type="match status" value="1"/>
</dbReference>
<organism evidence="2 3">
    <name type="scientific">Penicillium arizonense</name>
    <dbReference type="NCBI Taxonomy" id="1835702"/>
    <lineage>
        <taxon>Eukaryota</taxon>
        <taxon>Fungi</taxon>
        <taxon>Dikarya</taxon>
        <taxon>Ascomycota</taxon>
        <taxon>Pezizomycotina</taxon>
        <taxon>Eurotiomycetes</taxon>
        <taxon>Eurotiomycetidae</taxon>
        <taxon>Eurotiales</taxon>
        <taxon>Aspergillaceae</taxon>
        <taxon>Penicillium</taxon>
    </lineage>
</organism>
<dbReference type="Proteomes" id="UP000177622">
    <property type="component" value="Unassembled WGS sequence"/>
</dbReference>
<protein>
    <recommendedName>
        <fullName evidence="1">Tautomerase cis-CaaD-like domain-containing protein</fullName>
    </recommendedName>
</protein>
<evidence type="ECO:0000313" key="2">
    <source>
        <dbReference type="EMBL" id="OGE49079.1"/>
    </source>
</evidence>
<dbReference type="RefSeq" id="XP_022484533.1">
    <property type="nucleotide sequence ID" value="XM_022635531.1"/>
</dbReference>
<name>A0A1F5L802_PENAI</name>